<dbReference type="EMBL" id="JARJCM010000213">
    <property type="protein sequence ID" value="KAJ7022268.1"/>
    <property type="molecule type" value="Genomic_DNA"/>
</dbReference>
<feature type="region of interest" description="Disordered" evidence="1">
    <location>
        <begin position="332"/>
        <end position="359"/>
    </location>
</feature>
<evidence type="ECO:0000313" key="3">
    <source>
        <dbReference type="Proteomes" id="UP001218188"/>
    </source>
</evidence>
<feature type="compositionally biased region" description="Low complexity" evidence="1">
    <location>
        <begin position="270"/>
        <end position="294"/>
    </location>
</feature>
<feature type="region of interest" description="Disordered" evidence="1">
    <location>
        <begin position="700"/>
        <end position="727"/>
    </location>
</feature>
<feature type="region of interest" description="Disordered" evidence="1">
    <location>
        <begin position="237"/>
        <end position="296"/>
    </location>
</feature>
<protein>
    <submittedName>
        <fullName evidence="2">Uncharacterized protein</fullName>
    </submittedName>
</protein>
<feature type="region of interest" description="Disordered" evidence="1">
    <location>
        <begin position="794"/>
        <end position="818"/>
    </location>
</feature>
<proteinExistence type="predicted"/>
<evidence type="ECO:0000256" key="1">
    <source>
        <dbReference type="SAM" id="MobiDB-lite"/>
    </source>
</evidence>
<evidence type="ECO:0000313" key="2">
    <source>
        <dbReference type="EMBL" id="KAJ7022268.1"/>
    </source>
</evidence>
<feature type="region of interest" description="Disordered" evidence="1">
    <location>
        <begin position="181"/>
        <end position="217"/>
    </location>
</feature>
<organism evidence="2 3">
    <name type="scientific">Mycena alexandri</name>
    <dbReference type="NCBI Taxonomy" id="1745969"/>
    <lineage>
        <taxon>Eukaryota</taxon>
        <taxon>Fungi</taxon>
        <taxon>Dikarya</taxon>
        <taxon>Basidiomycota</taxon>
        <taxon>Agaricomycotina</taxon>
        <taxon>Agaricomycetes</taxon>
        <taxon>Agaricomycetidae</taxon>
        <taxon>Agaricales</taxon>
        <taxon>Marasmiineae</taxon>
        <taxon>Mycenaceae</taxon>
        <taxon>Mycena</taxon>
    </lineage>
</organism>
<accession>A0AAD6WPJ5</accession>
<dbReference type="AlphaFoldDB" id="A0AAD6WPJ5"/>
<dbReference type="Proteomes" id="UP001218188">
    <property type="component" value="Unassembled WGS sequence"/>
</dbReference>
<name>A0AAD6WPJ5_9AGAR</name>
<comment type="caution">
    <text evidence="2">The sequence shown here is derived from an EMBL/GenBank/DDBJ whole genome shotgun (WGS) entry which is preliminary data.</text>
</comment>
<feature type="region of interest" description="Disordered" evidence="1">
    <location>
        <begin position="89"/>
        <end position="117"/>
    </location>
</feature>
<reference evidence="2" key="1">
    <citation type="submission" date="2023-03" db="EMBL/GenBank/DDBJ databases">
        <title>Massive genome expansion in bonnet fungi (Mycena s.s.) driven by repeated elements and novel gene families across ecological guilds.</title>
        <authorList>
            <consortium name="Lawrence Berkeley National Laboratory"/>
            <person name="Harder C.B."/>
            <person name="Miyauchi S."/>
            <person name="Viragh M."/>
            <person name="Kuo A."/>
            <person name="Thoen E."/>
            <person name="Andreopoulos B."/>
            <person name="Lu D."/>
            <person name="Skrede I."/>
            <person name="Drula E."/>
            <person name="Henrissat B."/>
            <person name="Morin E."/>
            <person name="Kohler A."/>
            <person name="Barry K."/>
            <person name="LaButti K."/>
            <person name="Morin E."/>
            <person name="Salamov A."/>
            <person name="Lipzen A."/>
            <person name="Mereny Z."/>
            <person name="Hegedus B."/>
            <person name="Baldrian P."/>
            <person name="Stursova M."/>
            <person name="Weitz H."/>
            <person name="Taylor A."/>
            <person name="Grigoriev I.V."/>
            <person name="Nagy L.G."/>
            <person name="Martin F."/>
            <person name="Kauserud H."/>
        </authorList>
    </citation>
    <scope>NUCLEOTIDE SEQUENCE</scope>
    <source>
        <strain evidence="2">CBHHK200</strain>
    </source>
</reference>
<feature type="compositionally biased region" description="Low complexity" evidence="1">
    <location>
        <begin position="245"/>
        <end position="258"/>
    </location>
</feature>
<gene>
    <name evidence="2" type="ORF">C8F04DRAFT_1311549</name>
</gene>
<keyword evidence="3" id="KW-1185">Reference proteome</keyword>
<feature type="region of interest" description="Disordered" evidence="1">
    <location>
        <begin position="748"/>
        <end position="780"/>
    </location>
</feature>
<feature type="compositionally biased region" description="Polar residues" evidence="1">
    <location>
        <begin position="89"/>
        <end position="108"/>
    </location>
</feature>
<sequence>MAFFFESTSVHVASPPSPSRHSLRTKARGIEMVVGGKAGTWRGVMPGGVWYLRGFGIAPCQLILLSVTAVAKSPVNAVRITNRSTTSTYALTQTSDRTAAKKGQSQRGTDAASHKEFVRPSARCGEHRDTQYAASESPLECLFCPLHRVCLRTAHPCHIHLAHTTTAASASAVGTRILRQRPSAPALKTRGAGDAVSAAGPTPTKKRKSPSLQEANARGCTVRLRGLASLRALGAEGGGHVVQNPLPTFTFPHTTPTTRKGKGKAPSPPSASASPSSSSPSSPAASRTALSSSAQNLTTNPKIVDFASAYGSAKPPSASHAALPALTIPASASASAPASPTSSANANTTNNTNANANANTNTNLMTLRSTHRDGWTRSTWGWRRPCRAGARGGGEPVELAGAGARGGAVGCRYDGKGKGGGAGEEGAGGGGVGAEEKMEGMDNEEGSLLSMSSLSTSQGLQAQQNVDGLREQGEADAEGTQGADVEMPLGCRLDTDTGAGYVGGQGRPDARCVGLVKYEYDIDTFDAGAGESHVVWHGPERAFVPRRHGGARYRRGHRHGLVGGMGVGVGMGMGIAPGPPVLPDWPLPHAPFPLSVSPPAKQTGPGGRGYAPPAPVQGTSYLVPLSVFGYASVPTPASAFSSHASASTSTSTIAAPGFTSPAERQTRAVEWGAVLEWRRHAGERAMADAREAEQRRHTLARWTEEYGVPPGRGAPAVEPQSERESDVDAGIGGIRCALFSAPPALVPPPSPLVLTADPSGEAPQQQQQHDGEQEQEQQGPRTDLVYEAPQVLSPYPQQQQQQGQQSDDLGPDHATRMNTAWGPWKIACRLRVWDVDKP</sequence>